<dbReference type="Gene3D" id="3.20.20.190">
    <property type="entry name" value="Phosphatidylinositol (PI) phosphodiesterase"/>
    <property type="match status" value="1"/>
</dbReference>
<dbReference type="eggNOG" id="arCOG00701">
    <property type="taxonomic scope" value="Archaea"/>
</dbReference>
<dbReference type="InterPro" id="IPR030395">
    <property type="entry name" value="GP_PDE_dom"/>
</dbReference>
<dbReference type="GO" id="GO:0006629">
    <property type="term" value="P:lipid metabolic process"/>
    <property type="evidence" value="ECO:0007669"/>
    <property type="project" value="InterPro"/>
</dbReference>
<dbReference type="AlphaFoldDB" id="A3MU18"/>
<accession>A3MU18</accession>
<dbReference type="PROSITE" id="PS50007">
    <property type="entry name" value="PIPLC_X_DOMAIN"/>
    <property type="match status" value="1"/>
</dbReference>
<dbReference type="Proteomes" id="UP000001431">
    <property type="component" value="Chromosome"/>
</dbReference>
<protein>
    <submittedName>
        <fullName evidence="2">Glycerophosphoryl diester phosphodiesterase</fullName>
    </submittedName>
</protein>
<organism evidence="2 3">
    <name type="scientific">Pyrobaculum calidifontis (strain DSM 21063 / JCM 11548 / VA1)</name>
    <dbReference type="NCBI Taxonomy" id="410359"/>
    <lineage>
        <taxon>Archaea</taxon>
        <taxon>Thermoproteota</taxon>
        <taxon>Thermoprotei</taxon>
        <taxon>Thermoproteales</taxon>
        <taxon>Thermoproteaceae</taxon>
        <taxon>Pyrobaculum</taxon>
    </lineage>
</organism>
<dbReference type="PANTHER" id="PTHR46211">
    <property type="entry name" value="GLYCEROPHOSPHORYL DIESTER PHOSPHODIESTERASE"/>
    <property type="match status" value="1"/>
</dbReference>
<dbReference type="InterPro" id="IPR017946">
    <property type="entry name" value="PLC-like_Pdiesterase_TIM-brl"/>
</dbReference>
<dbReference type="KEGG" id="pcl:Pcal_0709"/>
<sequence>MHLVLERLGRRAVVGHRGFPAAALENTLESFAKAVEAGADIVEMDVQVTADGVPVVVHDEDLRRVFGVGLNVRAASWGEVAAASGGRVPRLEDVLRLVDGRAGAFVEVKHPEDVGLVLDVIKGVGAAGWVAVISFHLEAVRAAAGVVPTGLVYAKPPGAVAEAKRAGCSIVLPRYNLATERAVAFAHRLGLYVVAWTVNDVETARELWRRGVDGVATDDVAAILPTKPL</sequence>
<keyword evidence="3" id="KW-1185">Reference proteome</keyword>
<evidence type="ECO:0000259" key="1">
    <source>
        <dbReference type="PROSITE" id="PS51704"/>
    </source>
</evidence>
<feature type="domain" description="GP-PDE" evidence="1">
    <location>
        <begin position="11"/>
        <end position="227"/>
    </location>
</feature>
<proteinExistence type="predicted"/>
<dbReference type="OrthoDB" id="19020at2157"/>
<dbReference type="GO" id="GO:0008081">
    <property type="term" value="F:phosphoric diester hydrolase activity"/>
    <property type="evidence" value="ECO:0007669"/>
    <property type="project" value="InterPro"/>
</dbReference>
<dbReference type="HOGENOM" id="CLU_030006_3_5_2"/>
<dbReference type="RefSeq" id="WP_011849393.1">
    <property type="nucleotide sequence ID" value="NC_009073.1"/>
</dbReference>
<evidence type="ECO:0000313" key="2">
    <source>
        <dbReference type="EMBL" id="ABO08135.1"/>
    </source>
</evidence>
<dbReference type="PROSITE" id="PS51704">
    <property type="entry name" value="GP_PDE"/>
    <property type="match status" value="1"/>
</dbReference>
<reference evidence="2" key="1">
    <citation type="submission" date="2007-02" db="EMBL/GenBank/DDBJ databases">
        <title>Complete sequence of Pyrobaculum calidifontis JCM 11548.</title>
        <authorList>
            <consortium name="US DOE Joint Genome Institute"/>
            <person name="Copeland A."/>
            <person name="Lucas S."/>
            <person name="Lapidus A."/>
            <person name="Barry K."/>
            <person name="Glavina del Rio T."/>
            <person name="Dalin E."/>
            <person name="Tice H."/>
            <person name="Pitluck S."/>
            <person name="Chain P."/>
            <person name="Malfatti S."/>
            <person name="Shin M."/>
            <person name="Vergez L."/>
            <person name="Schmutz J."/>
            <person name="Larimer F."/>
            <person name="Land M."/>
            <person name="Hauser L."/>
            <person name="Kyrpides N."/>
            <person name="Mikhailova N."/>
            <person name="Cozen A.E."/>
            <person name="Fitz-Gibbon S.T."/>
            <person name="House C.H."/>
            <person name="Saltikov C."/>
            <person name="Lowe T.M."/>
            <person name="Richardson P."/>
        </authorList>
    </citation>
    <scope>NUCLEOTIDE SEQUENCE [LARGE SCALE GENOMIC DNA]</scope>
    <source>
        <strain evidence="2">JCM 11548</strain>
    </source>
</reference>
<dbReference type="PANTHER" id="PTHR46211:SF14">
    <property type="entry name" value="GLYCEROPHOSPHODIESTER PHOSPHODIESTERASE"/>
    <property type="match status" value="1"/>
</dbReference>
<dbReference type="STRING" id="410359.Pcal_0709"/>
<evidence type="ECO:0000313" key="3">
    <source>
        <dbReference type="Proteomes" id="UP000001431"/>
    </source>
</evidence>
<dbReference type="EMBL" id="CP000561">
    <property type="protein sequence ID" value="ABO08135.1"/>
    <property type="molecule type" value="Genomic_DNA"/>
</dbReference>
<dbReference type="SUPFAM" id="SSF51695">
    <property type="entry name" value="PLC-like phosphodiesterases"/>
    <property type="match status" value="1"/>
</dbReference>
<dbReference type="CDD" id="cd08556">
    <property type="entry name" value="GDPD"/>
    <property type="match status" value="1"/>
</dbReference>
<name>A3MU18_PYRCJ</name>
<dbReference type="GeneID" id="4908213"/>
<dbReference type="Pfam" id="PF03009">
    <property type="entry name" value="GDPD"/>
    <property type="match status" value="1"/>
</dbReference>
<gene>
    <name evidence="2" type="ordered locus">Pcal_0709</name>
</gene>